<dbReference type="InterPro" id="IPR031325">
    <property type="entry name" value="RHS_repeat"/>
</dbReference>
<dbReference type="InterPro" id="IPR056823">
    <property type="entry name" value="TEN-like_YD-shell"/>
</dbReference>
<feature type="domain" description="Teneurin-like YD-shell" evidence="3">
    <location>
        <begin position="689"/>
        <end position="973"/>
    </location>
</feature>
<dbReference type="Pfam" id="PF25023">
    <property type="entry name" value="TEN_YD-shell"/>
    <property type="match status" value="1"/>
</dbReference>
<comment type="caution">
    <text evidence="4">The sequence shown here is derived from an EMBL/GenBank/DDBJ whole genome shotgun (WGS) entry which is preliminary data.</text>
</comment>
<dbReference type="RefSeq" id="WP_207862176.1">
    <property type="nucleotide sequence ID" value="NZ_JAFREP010000032.1"/>
</dbReference>
<dbReference type="InterPro" id="IPR050708">
    <property type="entry name" value="T6SS_VgrG/RHS"/>
</dbReference>
<feature type="domain" description="DUF6531" evidence="2">
    <location>
        <begin position="2"/>
        <end position="74"/>
    </location>
</feature>
<evidence type="ECO:0000259" key="3">
    <source>
        <dbReference type="Pfam" id="PF25023"/>
    </source>
</evidence>
<dbReference type="PANTHER" id="PTHR32305">
    <property type="match status" value="1"/>
</dbReference>
<keyword evidence="5" id="KW-1185">Reference proteome</keyword>
<dbReference type="PANTHER" id="PTHR32305:SF15">
    <property type="entry name" value="PROTEIN RHSA-RELATED"/>
    <property type="match status" value="1"/>
</dbReference>
<gene>
    <name evidence="4" type="ORF">J3U88_27260</name>
</gene>
<organism evidence="4 5">
    <name type="scientific">Acanthopleuribacter pedis</name>
    <dbReference type="NCBI Taxonomy" id="442870"/>
    <lineage>
        <taxon>Bacteria</taxon>
        <taxon>Pseudomonadati</taxon>
        <taxon>Acidobacteriota</taxon>
        <taxon>Holophagae</taxon>
        <taxon>Acanthopleuribacterales</taxon>
        <taxon>Acanthopleuribacteraceae</taxon>
        <taxon>Acanthopleuribacter</taxon>
    </lineage>
</organism>
<dbReference type="InterPro" id="IPR006530">
    <property type="entry name" value="YD"/>
</dbReference>
<dbReference type="NCBIfam" id="TIGR01643">
    <property type="entry name" value="YD_repeat_2x"/>
    <property type="match status" value="5"/>
</dbReference>
<dbReference type="Gene3D" id="2.180.10.10">
    <property type="entry name" value="RHS repeat-associated core"/>
    <property type="match status" value="3"/>
</dbReference>
<evidence type="ECO:0000313" key="4">
    <source>
        <dbReference type="EMBL" id="MBO1322203.1"/>
    </source>
</evidence>
<dbReference type="InterPro" id="IPR045351">
    <property type="entry name" value="DUF6531"/>
</dbReference>
<evidence type="ECO:0000256" key="1">
    <source>
        <dbReference type="ARBA" id="ARBA00022737"/>
    </source>
</evidence>
<dbReference type="NCBIfam" id="TIGR03696">
    <property type="entry name" value="Rhs_assc_core"/>
    <property type="match status" value="1"/>
</dbReference>
<evidence type="ECO:0000313" key="5">
    <source>
        <dbReference type="Proteomes" id="UP000664417"/>
    </source>
</evidence>
<accession>A0A8J7U561</accession>
<dbReference type="EMBL" id="JAFREP010000032">
    <property type="protein sequence ID" value="MBO1322203.1"/>
    <property type="molecule type" value="Genomic_DNA"/>
</dbReference>
<reference evidence="4" key="1">
    <citation type="submission" date="2021-03" db="EMBL/GenBank/DDBJ databases">
        <authorList>
            <person name="Wang G."/>
        </authorList>
    </citation>
    <scope>NUCLEOTIDE SEQUENCE</scope>
    <source>
        <strain evidence="4">KCTC 12899</strain>
    </source>
</reference>
<dbReference type="Pfam" id="PF05593">
    <property type="entry name" value="RHS_repeat"/>
    <property type="match status" value="3"/>
</dbReference>
<name>A0A8J7U561_9BACT</name>
<evidence type="ECO:0000259" key="2">
    <source>
        <dbReference type="Pfam" id="PF20148"/>
    </source>
</evidence>
<proteinExistence type="predicted"/>
<dbReference type="AlphaFoldDB" id="A0A8J7U561"/>
<dbReference type="Pfam" id="PF20148">
    <property type="entry name" value="DUF6531"/>
    <property type="match status" value="1"/>
</dbReference>
<dbReference type="InterPro" id="IPR022385">
    <property type="entry name" value="Rhs_assc_core"/>
</dbReference>
<protein>
    <submittedName>
        <fullName evidence="4">Uncharacterized protein</fullName>
    </submittedName>
</protein>
<dbReference type="Proteomes" id="UP000664417">
    <property type="component" value="Unassembled WGS sequence"/>
</dbReference>
<keyword evidence="1" id="KW-0677">Repeat</keyword>
<sequence length="1133" mass="129562">MPVNVTRGSLYTAAHDVDCGGIVPIIFRRYYSTGLLDRAPGVLGPGWYHAFEATIEPDLDGFTFFGHDGHTLTFDGSFDQLDAGASLWNLGHNMELRRYQDYLQLYHWHDYRQRVQKFFFQAGGDGVYRLTHWGLPDGHSLHISYDSQNRVKKVAQTLQARRLTFDYTAEGRLNKLYLNVSGRKPELMVAFEYDKEGRLLRTRNDLCVVQSYTYDDAGRMTSERYLGDKAYRMKYDDGGRCVLLGGEARHGERAFAYDEAGRQTVVTDSLGRKTTYQYNEGRQVEMTTLPNGSRQLTRYDEYGRRVSETTPSGFTTEYQYDGRGDRVALRYSTGGETTLTYNEEHEPIQVREFDGAVWRFCWARGALTEVVNPLGESTRYQYDEQNDLREVLYPGGSVVKYDHDPKWTRLVVADESGVLSREHFDVRLNPIESHDSAGLVKRFEYDQLGRRVSVEDRRDGGDGKRVITYDGAGQAIRYDQAGHVTHFRYKGYDLPTEIEEASGRIYKLEWDSEKRNTAIINGAGQKTTFIYDDLDRVVKTEYYDGSFQEYEYDEAGFVVAGFDGVNRLQYENDELGRLLEVTADGLLLASFTYDLAGNIVASTRGEERVTLERDALGRIVAETQNGRTVRTTLSPMGRVRTRDFEGSRAGTLNYNHDGRGRLRAFFSEKGVRQGFDYTSNDLLIRRNFLNFEERFEYDPRGLPSKQWVGVGNAKMVFGRAFQFDAAGQIQSVKDSRRGEALYGYNASQELVRSEHFGLSPVEFVYDAGGNRVNNRAGERLFYQPADRLNMAGAARLDYDNAGRVISRTLGDQVTRYHWHKLGHLDAVERPDGRRIEYHYDGFGRRTRKCEGDQETRFYWQGNQLMAVEREDRLTEYVIDGFRPLLMFEDGVPFHVIHGLCDEPLEVVDDQGETAWWGTLDEWGKLVAQSGDEHAPMLRYSGQYYDEESGLSYNRFRYYSAEDGLFLSPDPLGFAAGPFRYRYAPNPLNFIDPFGLACGGSRGQSVYVLTKGQPPKIVYVGITEQCPRERMMQHSRDRAAGEFDSMRVIATDMDTRRDARNLEGSALHHINEGNIRGVEFDGLENRRISDDSRYYHSYHDPNDAARPILPRADVQRALDRGTAGNEIAHLPRPQ</sequence>